<keyword evidence="5" id="KW-0479">Metal-binding</keyword>
<evidence type="ECO:0000256" key="6">
    <source>
        <dbReference type="ARBA" id="ARBA00022741"/>
    </source>
</evidence>
<dbReference type="HAMAP" id="MF_00692">
    <property type="entry name" value="SelO"/>
    <property type="match status" value="1"/>
</dbReference>
<evidence type="ECO:0000313" key="11">
    <source>
        <dbReference type="Proteomes" id="UP001519460"/>
    </source>
</evidence>
<name>A0ABD0M1K9_9CAEN</name>
<dbReference type="GO" id="GO:0046872">
    <property type="term" value="F:metal ion binding"/>
    <property type="evidence" value="ECO:0007669"/>
    <property type="project" value="UniProtKB-KW"/>
</dbReference>
<keyword evidence="11" id="KW-1185">Reference proteome</keyword>
<dbReference type="GO" id="GO:0016779">
    <property type="term" value="F:nucleotidyltransferase activity"/>
    <property type="evidence" value="ECO:0007669"/>
    <property type="project" value="UniProtKB-KW"/>
</dbReference>
<dbReference type="InterPro" id="IPR003846">
    <property type="entry name" value="SelO"/>
</dbReference>
<protein>
    <recommendedName>
        <fullName evidence="9">Selenoprotein O</fullName>
    </recommendedName>
</protein>
<keyword evidence="8" id="KW-0460">Magnesium</keyword>
<reference evidence="10 11" key="1">
    <citation type="journal article" date="2023" name="Sci. Data">
        <title>Genome assembly of the Korean intertidal mud-creeper Batillaria attramentaria.</title>
        <authorList>
            <person name="Patra A.K."/>
            <person name="Ho P.T."/>
            <person name="Jun S."/>
            <person name="Lee S.J."/>
            <person name="Kim Y."/>
            <person name="Won Y.J."/>
        </authorList>
    </citation>
    <scope>NUCLEOTIDE SEQUENCE [LARGE SCALE GENOMIC DNA]</scope>
    <source>
        <strain evidence="10">Wonlab-2016</strain>
    </source>
</reference>
<comment type="cofactor">
    <cofactor evidence="1">
        <name>Mg(2+)</name>
        <dbReference type="ChEBI" id="CHEBI:18420"/>
    </cofactor>
</comment>
<organism evidence="10 11">
    <name type="scientific">Batillaria attramentaria</name>
    <dbReference type="NCBI Taxonomy" id="370345"/>
    <lineage>
        <taxon>Eukaryota</taxon>
        <taxon>Metazoa</taxon>
        <taxon>Spiralia</taxon>
        <taxon>Lophotrochozoa</taxon>
        <taxon>Mollusca</taxon>
        <taxon>Gastropoda</taxon>
        <taxon>Caenogastropoda</taxon>
        <taxon>Sorbeoconcha</taxon>
        <taxon>Cerithioidea</taxon>
        <taxon>Batillariidae</taxon>
        <taxon>Batillaria</taxon>
    </lineage>
</organism>
<dbReference type="AlphaFoldDB" id="A0ABD0M1K9"/>
<evidence type="ECO:0000256" key="3">
    <source>
        <dbReference type="ARBA" id="ARBA00022679"/>
    </source>
</evidence>
<keyword evidence="4" id="KW-0548">Nucleotidyltransferase</keyword>
<proteinExistence type="inferred from homology"/>
<dbReference type="EMBL" id="JACVVK020000009">
    <property type="protein sequence ID" value="KAK7505820.1"/>
    <property type="molecule type" value="Genomic_DNA"/>
</dbReference>
<evidence type="ECO:0000256" key="5">
    <source>
        <dbReference type="ARBA" id="ARBA00022723"/>
    </source>
</evidence>
<dbReference type="NCBIfam" id="NF000658">
    <property type="entry name" value="PRK00029.1"/>
    <property type="match status" value="1"/>
</dbReference>
<keyword evidence="3" id="KW-0808">Transferase</keyword>
<dbReference type="Proteomes" id="UP001519460">
    <property type="component" value="Unassembled WGS sequence"/>
</dbReference>
<comment type="similarity">
    <text evidence="2">Belongs to the SELO family.</text>
</comment>
<sequence>MKCFSPALTTQKHLYEFTPSTLVSELKLWKFPTDHRLYETFPIDPKDENIVRQVPNALFSITYPIPFKSGAKLVAVAEEVVSDILDLSPLVSSSKEFLNFVSGKLEIGAAVPLSHRYGGHQFGVWADQLGDGRAVMLGEYVNQKGERWELQLKGSGLTPYSRSGDGRAVVRSSVREFLCSEAMHYLGIPTSRAASLVISNNTVTRDQFYDGHPQRERTAVVLRLARSWFRIGSLEILTYSGETALLRQLVDFVIKDFFPSIDMNDSGKYLAFFQEVVRETAFLIAAWQSVGFAHGVCNTDNFSLLSITIDFGPFGFLDAYDPKFVPNTSDDEHRYSYENQPEVGAFNLEKLRLALLPLLTEDQKTLSSKILLSYGDHYRSRFMDIFRRKLGLETEAGEDDENLVAVLLRMMSDTKADFTMTFRELGEISVDELEHGEIAPKFWSLIELSSHAWFGGWVRLYTKRLQLENQPDERRRALMCSSNPRYILRNWIAQVAVEATEKNNFSVVNKLYKIFQKPFTYQEEAEEMGLASQPPYWASHLKVSCSS</sequence>
<dbReference type="Pfam" id="PF02696">
    <property type="entry name" value="SelO"/>
    <property type="match status" value="1"/>
</dbReference>
<evidence type="ECO:0000313" key="10">
    <source>
        <dbReference type="EMBL" id="KAK7505820.1"/>
    </source>
</evidence>
<dbReference type="GO" id="GO:0005524">
    <property type="term" value="F:ATP binding"/>
    <property type="evidence" value="ECO:0007669"/>
    <property type="project" value="UniProtKB-KW"/>
</dbReference>
<evidence type="ECO:0000256" key="8">
    <source>
        <dbReference type="ARBA" id="ARBA00022842"/>
    </source>
</evidence>
<keyword evidence="6" id="KW-0547">Nucleotide-binding</keyword>
<evidence type="ECO:0000256" key="9">
    <source>
        <dbReference type="ARBA" id="ARBA00031547"/>
    </source>
</evidence>
<keyword evidence="7" id="KW-0067">ATP-binding</keyword>
<gene>
    <name evidence="10" type="ORF">BaRGS_00003091</name>
</gene>
<dbReference type="PANTHER" id="PTHR12153">
    <property type="entry name" value="SELENOPROTEIN O"/>
    <property type="match status" value="1"/>
</dbReference>
<evidence type="ECO:0000256" key="4">
    <source>
        <dbReference type="ARBA" id="ARBA00022695"/>
    </source>
</evidence>
<evidence type="ECO:0000256" key="7">
    <source>
        <dbReference type="ARBA" id="ARBA00022840"/>
    </source>
</evidence>
<comment type="caution">
    <text evidence="10">The sequence shown here is derived from an EMBL/GenBank/DDBJ whole genome shotgun (WGS) entry which is preliminary data.</text>
</comment>
<dbReference type="PANTHER" id="PTHR12153:SF18">
    <property type="entry name" value="SELENOPROTEIN O"/>
    <property type="match status" value="1"/>
</dbReference>
<evidence type="ECO:0000256" key="1">
    <source>
        <dbReference type="ARBA" id="ARBA00001946"/>
    </source>
</evidence>
<accession>A0ABD0M1K9</accession>
<evidence type="ECO:0000256" key="2">
    <source>
        <dbReference type="ARBA" id="ARBA00009747"/>
    </source>
</evidence>